<dbReference type="Gene3D" id="2.40.300.10">
    <property type="entry name" value="Head decoration protein D"/>
    <property type="match status" value="1"/>
</dbReference>
<protein>
    <recommendedName>
        <fullName evidence="1">Peptidase G2 IMC autoproteolytic cleavage domain-containing protein</fullName>
    </recommendedName>
</protein>
<proteinExistence type="predicted"/>
<dbReference type="InterPro" id="IPR021865">
    <property type="entry name" value="Peptidase_G2"/>
</dbReference>
<dbReference type="Pfam" id="PF11962">
    <property type="entry name" value="Peptidase_G2"/>
    <property type="match status" value="1"/>
</dbReference>
<sequence>MQCHNVVVPATYRIVHHDAVYEENTDRILTEAYDEEILVNEEHTDYVPILNPDWDPSQEYIPREKRKEWSAVGMMGKLLVRDDGTCQVNGFCKPNNAGIATTAPNGYRVMKRVCENIIQILVK</sequence>
<feature type="domain" description="Peptidase G2 IMC autoproteolytic cleavage" evidence="1">
    <location>
        <begin position="20"/>
        <end position="111"/>
    </location>
</feature>
<organism evidence="2 3">
    <name type="scientific">Ruminiclostridium herbifermentans</name>
    <dbReference type="NCBI Taxonomy" id="2488810"/>
    <lineage>
        <taxon>Bacteria</taxon>
        <taxon>Bacillati</taxon>
        <taxon>Bacillota</taxon>
        <taxon>Clostridia</taxon>
        <taxon>Eubacteriales</taxon>
        <taxon>Oscillospiraceae</taxon>
        <taxon>Ruminiclostridium</taxon>
    </lineage>
</organism>
<dbReference type="Proteomes" id="UP000306409">
    <property type="component" value="Chromosome"/>
</dbReference>
<evidence type="ECO:0000259" key="1">
    <source>
        <dbReference type="Pfam" id="PF11962"/>
    </source>
</evidence>
<dbReference type="AlphaFoldDB" id="A0A7H1VTN0"/>
<evidence type="ECO:0000313" key="2">
    <source>
        <dbReference type="EMBL" id="QNU68742.1"/>
    </source>
</evidence>
<evidence type="ECO:0000313" key="3">
    <source>
        <dbReference type="Proteomes" id="UP000306409"/>
    </source>
</evidence>
<reference evidence="2 3" key="1">
    <citation type="submission" date="2020-09" db="EMBL/GenBank/DDBJ databases">
        <title>Characterization and genome sequencing of Ruminiclostridium sp. nov. MA18.</title>
        <authorList>
            <person name="Rettenmaier R."/>
            <person name="Kowollik M.-L."/>
            <person name="Liebl W."/>
            <person name="Zverlov V."/>
        </authorList>
    </citation>
    <scope>NUCLEOTIDE SEQUENCE [LARGE SCALE GENOMIC DNA]</scope>
    <source>
        <strain evidence="2 3">MA18</strain>
    </source>
</reference>
<dbReference type="EMBL" id="CP061336">
    <property type="protein sequence ID" value="QNU68742.1"/>
    <property type="molecule type" value="Genomic_DNA"/>
</dbReference>
<keyword evidence="3" id="KW-1185">Reference proteome</keyword>
<name>A0A7H1VTN0_9FIRM</name>
<dbReference type="KEGG" id="rher:EHE19_004305"/>
<gene>
    <name evidence="2" type="ORF">EHE19_004305</name>
</gene>
<accession>A0A7H1VTN0</accession>